<sequence>MRVALHASCTASLVMITILMGTAASPMNPKSSVGGPSTLPASVGSLTADPAAIRRVPRHGSNAYTVIFEGAGNVVGEGELYLLHEELLLRNASVTVFARSNPNEKLGPPSWDFLWSRRPDTIPSPGALDSWRRTNHVPGLHLLTSKKNLAILVPLANLSGVPATLVSPGEVHGMLRRGAIPPSDLRLSLSLHRAPPPHVPRPEAVSPRCDWLAKSPSHGGVEPLCGPPAAILDRAETRLAGGGIIQAAVRDPLLIDGASFDLGVYVLITGASAATVRARVFSDVLLRFCEAPREGHEGSLPYGGLGGAAAPTATSRMVVGGKYRAAWEMPSLREHFDTTKTQGAGRATWPGRIALEAHLTNVTGDPGAFQTLWRAVSEAVGETLAAVQPAVSSGVEKYWQQEDHFLELLRYDFVVDTNLVPWLVEVNASPNLFPKSAPQEALLRTLCRGVVDAMITKMRQGADARPMEEGDSGRSHQVWTVCWEEPG</sequence>
<keyword evidence="3" id="KW-1185">Reference proteome</keyword>
<protein>
    <recommendedName>
        <fullName evidence="4">Tubulin-tyrosine ligase</fullName>
    </recommendedName>
</protein>
<keyword evidence="1" id="KW-0732">Signal</keyword>
<gene>
    <name evidence="2" type="ORF">CYMTET_7656</name>
</gene>
<reference evidence="2 3" key="1">
    <citation type="journal article" date="2015" name="Genome Biol. Evol.">
        <title>Comparative Genomics of a Bacterivorous Green Alga Reveals Evolutionary Causalities and Consequences of Phago-Mixotrophic Mode of Nutrition.</title>
        <authorList>
            <person name="Burns J.A."/>
            <person name="Paasch A."/>
            <person name="Narechania A."/>
            <person name="Kim E."/>
        </authorList>
    </citation>
    <scope>NUCLEOTIDE SEQUENCE [LARGE SCALE GENOMIC DNA]</scope>
    <source>
        <strain evidence="2 3">PLY_AMNH</strain>
    </source>
</reference>
<dbReference type="PANTHER" id="PTHR47113">
    <property type="entry name" value="LD09343P"/>
    <property type="match status" value="1"/>
</dbReference>
<evidence type="ECO:0000313" key="3">
    <source>
        <dbReference type="Proteomes" id="UP001190700"/>
    </source>
</evidence>
<comment type="caution">
    <text evidence="2">The sequence shown here is derived from an EMBL/GenBank/DDBJ whole genome shotgun (WGS) entry which is preliminary data.</text>
</comment>
<evidence type="ECO:0000256" key="1">
    <source>
        <dbReference type="SAM" id="SignalP"/>
    </source>
</evidence>
<evidence type="ECO:0000313" key="2">
    <source>
        <dbReference type="EMBL" id="KAK3284708.1"/>
    </source>
</evidence>
<dbReference type="InterPro" id="IPR004344">
    <property type="entry name" value="TTL/TTLL_fam"/>
</dbReference>
<organism evidence="2 3">
    <name type="scientific">Cymbomonas tetramitiformis</name>
    <dbReference type="NCBI Taxonomy" id="36881"/>
    <lineage>
        <taxon>Eukaryota</taxon>
        <taxon>Viridiplantae</taxon>
        <taxon>Chlorophyta</taxon>
        <taxon>Pyramimonadophyceae</taxon>
        <taxon>Pyramimonadales</taxon>
        <taxon>Pyramimonadaceae</taxon>
        <taxon>Cymbomonas</taxon>
    </lineage>
</organism>
<feature type="signal peptide" evidence="1">
    <location>
        <begin position="1"/>
        <end position="24"/>
    </location>
</feature>
<dbReference type="Gene3D" id="3.30.470.20">
    <property type="entry name" value="ATP-grasp fold, B domain"/>
    <property type="match status" value="1"/>
</dbReference>
<accession>A0AAE0GV96</accession>
<evidence type="ECO:0008006" key="4">
    <source>
        <dbReference type="Google" id="ProtNLM"/>
    </source>
</evidence>
<feature type="chain" id="PRO_5042067874" description="Tubulin-tyrosine ligase" evidence="1">
    <location>
        <begin position="25"/>
        <end position="487"/>
    </location>
</feature>
<dbReference type="PANTHER" id="PTHR47113:SF1">
    <property type="entry name" value="LD09343P"/>
    <property type="match status" value="1"/>
</dbReference>
<dbReference type="AlphaFoldDB" id="A0AAE0GV96"/>
<dbReference type="Pfam" id="PF03133">
    <property type="entry name" value="TTL"/>
    <property type="match status" value="2"/>
</dbReference>
<dbReference type="PROSITE" id="PS51221">
    <property type="entry name" value="TTL"/>
    <property type="match status" value="1"/>
</dbReference>
<dbReference type="Proteomes" id="UP001190700">
    <property type="component" value="Unassembled WGS sequence"/>
</dbReference>
<name>A0AAE0GV96_9CHLO</name>
<dbReference type="InterPro" id="IPR053317">
    <property type="entry name" value="Tubulin_polyglutamylase"/>
</dbReference>
<dbReference type="EMBL" id="LGRX02002194">
    <property type="protein sequence ID" value="KAK3284708.1"/>
    <property type="molecule type" value="Genomic_DNA"/>
</dbReference>
<proteinExistence type="predicted"/>